<dbReference type="Proteomes" id="UP001164250">
    <property type="component" value="Chromosome 4"/>
</dbReference>
<organism evidence="1 2">
    <name type="scientific">Pistacia atlantica</name>
    <dbReference type="NCBI Taxonomy" id="434234"/>
    <lineage>
        <taxon>Eukaryota</taxon>
        <taxon>Viridiplantae</taxon>
        <taxon>Streptophyta</taxon>
        <taxon>Embryophyta</taxon>
        <taxon>Tracheophyta</taxon>
        <taxon>Spermatophyta</taxon>
        <taxon>Magnoliopsida</taxon>
        <taxon>eudicotyledons</taxon>
        <taxon>Gunneridae</taxon>
        <taxon>Pentapetalae</taxon>
        <taxon>rosids</taxon>
        <taxon>malvids</taxon>
        <taxon>Sapindales</taxon>
        <taxon>Anacardiaceae</taxon>
        <taxon>Pistacia</taxon>
    </lineage>
</organism>
<accession>A0ACC1BIC9</accession>
<sequence>MKNRRQTLIKLSSLIQVHCSELLPDLVNFYSGTNDLECPSLKSITIANCSKMESFVFIDLKEKNRSDYTPPLFSEKVAFPSLEVMVLLHLDNLQLIWNNQQLHVESFCKLKEVRVEFCEKLKTIVPSNSHRLLTFHNLKELTVENCWSMKSLFPVTIAIGLVQLNDLRLVSCGLEEIVSKEEVNGAPNFLFPQLTAYHLDDLPELKCFYSGLHTTEWPMLDSLDVYDCKKIKIYASEFPSFQRKDDGESQPAIFLLEKVIPNLEKLGLDAHDFKLTFLHSDLAESFDKLKELALGNFDDESIASLSGFLQSFEHLTLSQFPNLKEKLWNGQAPIDLFWNLKSLEVDNFSDMSSAIPSNVLCGFKNLEMLDVRSCESLEQVFDLEENRQEILGLKKLKSLKIDNCNNLRYIFTPSMLLGLVQLQKIEVKNCALIEEIIKKEAQKDAVSDKIVIPQLNSVVLESLPNLARFYSGSVILECPPLETIIIKDCQKIHMKEFSVHLASLFTVKVVLPSLEASSCFQNLTILVIDGFDHLKYLLPSSMVKSVFRLKELEISNCKFMERVIDEDEERSSTMLFPKLYQLKLRDLPKLTTFCNSTAKFVEMSSLFRLWIDGCPAMQTFISSFVCGAMTSSSKDHEEMNTKENFTQMQSLFDKKVRLPSLERLQISYADQLMSGRHQKLEFLEVQNCDSVEEIFEVLEKSSSMVEELVEKEEAVRRFVFSNLIRLCLQMLPSLKSFYPEIHISEWPILEELKVYGCDNVEIFASELLSIQGTHGESQQPLFFVYKNVRSSKED</sequence>
<protein>
    <submittedName>
        <fullName evidence="1">Uncharacterized protein</fullName>
    </submittedName>
</protein>
<keyword evidence="2" id="KW-1185">Reference proteome</keyword>
<evidence type="ECO:0000313" key="1">
    <source>
        <dbReference type="EMBL" id="KAJ0098759.1"/>
    </source>
</evidence>
<dbReference type="EMBL" id="CM047900">
    <property type="protein sequence ID" value="KAJ0098759.1"/>
    <property type="molecule type" value="Genomic_DNA"/>
</dbReference>
<name>A0ACC1BIC9_9ROSI</name>
<evidence type="ECO:0000313" key="2">
    <source>
        <dbReference type="Proteomes" id="UP001164250"/>
    </source>
</evidence>
<gene>
    <name evidence="1" type="ORF">Patl1_21966</name>
</gene>
<reference evidence="2" key="1">
    <citation type="journal article" date="2023" name="G3 (Bethesda)">
        <title>Genome assembly and association tests identify interacting loci associated with vigor, precocity, and sex in interspecific pistachio rootstocks.</title>
        <authorList>
            <person name="Palmer W."/>
            <person name="Jacygrad E."/>
            <person name="Sagayaradj S."/>
            <person name="Cavanaugh K."/>
            <person name="Han R."/>
            <person name="Bertier L."/>
            <person name="Beede B."/>
            <person name="Kafkas S."/>
            <person name="Golino D."/>
            <person name="Preece J."/>
            <person name="Michelmore R."/>
        </authorList>
    </citation>
    <scope>NUCLEOTIDE SEQUENCE [LARGE SCALE GENOMIC DNA]</scope>
</reference>
<comment type="caution">
    <text evidence="1">The sequence shown here is derived from an EMBL/GenBank/DDBJ whole genome shotgun (WGS) entry which is preliminary data.</text>
</comment>
<proteinExistence type="predicted"/>